<evidence type="ECO:0000256" key="5">
    <source>
        <dbReference type="ARBA" id="ARBA00022777"/>
    </source>
</evidence>
<dbReference type="PANTHER" id="PTHR43289:SF6">
    <property type="entry name" value="SERINE_THREONINE-PROTEIN KINASE NEKL-3"/>
    <property type="match status" value="1"/>
</dbReference>
<keyword evidence="6" id="KW-0067">ATP-binding</keyword>
<dbReference type="GO" id="GO:0005524">
    <property type="term" value="F:ATP binding"/>
    <property type="evidence" value="ECO:0007669"/>
    <property type="project" value="UniProtKB-KW"/>
</dbReference>
<accession>A0A919MZB4</accession>
<keyword evidence="4" id="KW-0547">Nucleotide-binding</keyword>
<dbReference type="FunFam" id="3.30.200.20:FF:000035">
    <property type="entry name" value="Serine/threonine protein kinase Stk1"/>
    <property type="match status" value="1"/>
</dbReference>
<dbReference type="InterPro" id="IPR000719">
    <property type="entry name" value="Prot_kinase_dom"/>
</dbReference>
<evidence type="ECO:0000256" key="7">
    <source>
        <dbReference type="ARBA" id="ARBA00047899"/>
    </source>
</evidence>
<dbReference type="Gene3D" id="1.10.510.10">
    <property type="entry name" value="Transferase(Phosphotransferase) domain 1"/>
    <property type="match status" value="1"/>
</dbReference>
<evidence type="ECO:0000256" key="9">
    <source>
        <dbReference type="SAM" id="MobiDB-lite"/>
    </source>
</evidence>
<evidence type="ECO:0000313" key="11">
    <source>
        <dbReference type="EMBL" id="GIF01304.1"/>
    </source>
</evidence>
<evidence type="ECO:0000256" key="3">
    <source>
        <dbReference type="ARBA" id="ARBA00022679"/>
    </source>
</evidence>
<organism evidence="11 12">
    <name type="scientific">Paractinoplanes rishiriensis</name>
    <dbReference type="NCBI Taxonomy" id="1050105"/>
    <lineage>
        <taxon>Bacteria</taxon>
        <taxon>Bacillati</taxon>
        <taxon>Actinomycetota</taxon>
        <taxon>Actinomycetes</taxon>
        <taxon>Micromonosporales</taxon>
        <taxon>Micromonosporaceae</taxon>
        <taxon>Paractinoplanes</taxon>
    </lineage>
</organism>
<dbReference type="FunFam" id="1.10.510.10:FF:000021">
    <property type="entry name" value="Serine/threonine protein kinase"/>
    <property type="match status" value="1"/>
</dbReference>
<keyword evidence="3" id="KW-0808">Transferase</keyword>
<reference evidence="11" key="1">
    <citation type="submission" date="2021-01" db="EMBL/GenBank/DDBJ databases">
        <title>Whole genome shotgun sequence of Actinoplanes rishiriensis NBRC 108556.</title>
        <authorList>
            <person name="Komaki H."/>
            <person name="Tamura T."/>
        </authorList>
    </citation>
    <scope>NUCLEOTIDE SEQUENCE</scope>
    <source>
        <strain evidence="11">NBRC 108556</strain>
    </source>
</reference>
<dbReference type="GO" id="GO:0045717">
    <property type="term" value="P:negative regulation of fatty acid biosynthetic process"/>
    <property type="evidence" value="ECO:0007669"/>
    <property type="project" value="UniProtKB-ARBA"/>
</dbReference>
<dbReference type="Gene3D" id="3.30.200.20">
    <property type="entry name" value="Phosphorylase Kinase, domain 1"/>
    <property type="match status" value="1"/>
</dbReference>
<dbReference type="Proteomes" id="UP000636960">
    <property type="component" value="Unassembled WGS sequence"/>
</dbReference>
<gene>
    <name evidence="11" type="ORF">Ari01nite_87680</name>
</gene>
<dbReference type="InterPro" id="IPR011009">
    <property type="entry name" value="Kinase-like_dom_sf"/>
</dbReference>
<dbReference type="PROSITE" id="PS50011">
    <property type="entry name" value="PROTEIN_KINASE_DOM"/>
    <property type="match status" value="1"/>
</dbReference>
<dbReference type="PANTHER" id="PTHR43289">
    <property type="entry name" value="MITOGEN-ACTIVATED PROTEIN KINASE KINASE KINASE 20-RELATED"/>
    <property type="match status" value="1"/>
</dbReference>
<evidence type="ECO:0000256" key="1">
    <source>
        <dbReference type="ARBA" id="ARBA00012513"/>
    </source>
</evidence>
<dbReference type="PROSITE" id="PS00108">
    <property type="entry name" value="PROTEIN_KINASE_ST"/>
    <property type="match status" value="1"/>
</dbReference>
<evidence type="ECO:0000259" key="10">
    <source>
        <dbReference type="PROSITE" id="PS50011"/>
    </source>
</evidence>
<sequence>MPHEPGVLLAGRYRLDARIASGGMGDVWLATDTVLARQVAVKTLRPDRAVDSQFQTRFEHEAHAMAALHHPGVVDVYDFGREPGNGAYLVMAYVDGQSLDRRIAERGRLTLADTMAVVAQTARALQAVHDAGILHRDVKPANMIIRSDGTVVLVDFGVARSSRSAALTGAGEVIGTADYIAPEQVSKRTLGPGVDVYALGAVAYHCLSGHPPFLGDNPLIVAMQHRNDDPPPLPEDIPPAARSLVTTALAKDPAARFRSAAAMAAAADRAAGAAPGNEETAAFGVLPDGSPDNHRRPQVVLALAALLVLLGAGTAVAFTDPFGWLPRTPNPATSGPSAPSVASSPALSTRPADGGSTRTPARPTRTTRRTPDPTPSTRPPTPTPSPTAPPPTTAPTQAETTEPPPSAAADPDRSEA</sequence>
<dbReference type="GO" id="GO:0004674">
    <property type="term" value="F:protein serine/threonine kinase activity"/>
    <property type="evidence" value="ECO:0007669"/>
    <property type="project" value="UniProtKB-KW"/>
</dbReference>
<protein>
    <recommendedName>
        <fullName evidence="1">non-specific serine/threonine protein kinase</fullName>
        <ecNumber evidence="1">2.7.11.1</ecNumber>
    </recommendedName>
</protein>
<evidence type="ECO:0000256" key="4">
    <source>
        <dbReference type="ARBA" id="ARBA00022741"/>
    </source>
</evidence>
<proteinExistence type="predicted"/>
<comment type="caution">
    <text evidence="11">The sequence shown here is derived from an EMBL/GenBank/DDBJ whole genome shotgun (WGS) entry which is preliminary data.</text>
</comment>
<dbReference type="SMART" id="SM00220">
    <property type="entry name" value="S_TKc"/>
    <property type="match status" value="1"/>
</dbReference>
<evidence type="ECO:0000256" key="6">
    <source>
        <dbReference type="ARBA" id="ARBA00022840"/>
    </source>
</evidence>
<comment type="catalytic activity">
    <reaction evidence="7">
        <text>L-threonyl-[protein] + ATP = O-phospho-L-threonyl-[protein] + ADP + H(+)</text>
        <dbReference type="Rhea" id="RHEA:46608"/>
        <dbReference type="Rhea" id="RHEA-COMP:11060"/>
        <dbReference type="Rhea" id="RHEA-COMP:11605"/>
        <dbReference type="ChEBI" id="CHEBI:15378"/>
        <dbReference type="ChEBI" id="CHEBI:30013"/>
        <dbReference type="ChEBI" id="CHEBI:30616"/>
        <dbReference type="ChEBI" id="CHEBI:61977"/>
        <dbReference type="ChEBI" id="CHEBI:456216"/>
        <dbReference type="EC" id="2.7.11.1"/>
    </reaction>
</comment>
<evidence type="ECO:0000313" key="12">
    <source>
        <dbReference type="Proteomes" id="UP000636960"/>
    </source>
</evidence>
<keyword evidence="2" id="KW-0723">Serine/threonine-protein kinase</keyword>
<keyword evidence="12" id="KW-1185">Reference proteome</keyword>
<dbReference type="EC" id="2.7.11.1" evidence="1"/>
<feature type="domain" description="Protein kinase" evidence="10">
    <location>
        <begin position="13"/>
        <end position="271"/>
    </location>
</feature>
<dbReference type="EMBL" id="BOMV01000101">
    <property type="protein sequence ID" value="GIF01304.1"/>
    <property type="molecule type" value="Genomic_DNA"/>
</dbReference>
<dbReference type="AlphaFoldDB" id="A0A919MZB4"/>
<dbReference type="SUPFAM" id="SSF56112">
    <property type="entry name" value="Protein kinase-like (PK-like)"/>
    <property type="match status" value="1"/>
</dbReference>
<name>A0A919MZB4_9ACTN</name>
<dbReference type="CDD" id="cd14014">
    <property type="entry name" value="STKc_PknB_like"/>
    <property type="match status" value="1"/>
</dbReference>
<feature type="region of interest" description="Disordered" evidence="9">
    <location>
        <begin position="329"/>
        <end position="416"/>
    </location>
</feature>
<evidence type="ECO:0000256" key="2">
    <source>
        <dbReference type="ARBA" id="ARBA00022527"/>
    </source>
</evidence>
<feature type="compositionally biased region" description="Pro residues" evidence="9">
    <location>
        <begin position="372"/>
        <end position="393"/>
    </location>
</feature>
<feature type="compositionally biased region" description="Low complexity" evidence="9">
    <location>
        <begin position="331"/>
        <end position="348"/>
    </location>
</feature>
<comment type="catalytic activity">
    <reaction evidence="8">
        <text>L-seryl-[protein] + ATP = O-phospho-L-seryl-[protein] + ADP + H(+)</text>
        <dbReference type="Rhea" id="RHEA:17989"/>
        <dbReference type="Rhea" id="RHEA-COMP:9863"/>
        <dbReference type="Rhea" id="RHEA-COMP:11604"/>
        <dbReference type="ChEBI" id="CHEBI:15378"/>
        <dbReference type="ChEBI" id="CHEBI:29999"/>
        <dbReference type="ChEBI" id="CHEBI:30616"/>
        <dbReference type="ChEBI" id="CHEBI:83421"/>
        <dbReference type="ChEBI" id="CHEBI:456216"/>
        <dbReference type="EC" id="2.7.11.1"/>
    </reaction>
</comment>
<keyword evidence="5" id="KW-0418">Kinase</keyword>
<dbReference type="Pfam" id="PF00069">
    <property type="entry name" value="Pkinase"/>
    <property type="match status" value="1"/>
</dbReference>
<dbReference type="RefSeq" id="WP_203789951.1">
    <property type="nucleotide sequence ID" value="NZ_BOMV01000101.1"/>
</dbReference>
<dbReference type="InterPro" id="IPR008271">
    <property type="entry name" value="Ser/Thr_kinase_AS"/>
</dbReference>
<evidence type="ECO:0000256" key="8">
    <source>
        <dbReference type="ARBA" id="ARBA00048679"/>
    </source>
</evidence>